<protein>
    <recommendedName>
        <fullName evidence="2">Glycosyltransferase 2-like domain-containing protein</fullName>
    </recommendedName>
</protein>
<comment type="caution">
    <text evidence="3">The sequence shown here is derived from an EMBL/GenBank/DDBJ whole genome shotgun (WGS) entry which is preliminary data.</text>
</comment>
<keyword evidence="1" id="KW-0472">Membrane</keyword>
<dbReference type="EMBL" id="BAABCY010000060">
    <property type="protein sequence ID" value="GAA3571914.1"/>
    <property type="molecule type" value="Genomic_DNA"/>
</dbReference>
<dbReference type="RefSeq" id="WP_345006054.1">
    <property type="nucleotide sequence ID" value="NZ_BAABCY010000060.1"/>
</dbReference>
<dbReference type="CDD" id="cd00761">
    <property type="entry name" value="Glyco_tranf_GTA_type"/>
    <property type="match status" value="1"/>
</dbReference>
<feature type="transmembrane region" description="Helical" evidence="1">
    <location>
        <begin position="288"/>
        <end position="306"/>
    </location>
</feature>
<dbReference type="PANTHER" id="PTHR43685">
    <property type="entry name" value="GLYCOSYLTRANSFERASE"/>
    <property type="match status" value="1"/>
</dbReference>
<proteinExistence type="predicted"/>
<feature type="domain" description="Glycosyltransferase 2-like" evidence="2">
    <location>
        <begin position="8"/>
        <end position="139"/>
    </location>
</feature>
<dbReference type="PANTHER" id="PTHR43685:SF2">
    <property type="entry name" value="GLYCOSYLTRANSFERASE 2-LIKE DOMAIN-CONTAINING PROTEIN"/>
    <property type="match status" value="1"/>
</dbReference>
<keyword evidence="1" id="KW-1133">Transmembrane helix</keyword>
<reference evidence="4" key="1">
    <citation type="journal article" date="2019" name="Int. J. Syst. Evol. Microbiol.">
        <title>The Global Catalogue of Microorganisms (GCM) 10K type strain sequencing project: providing services to taxonomists for standard genome sequencing and annotation.</title>
        <authorList>
            <consortium name="The Broad Institute Genomics Platform"/>
            <consortium name="The Broad Institute Genome Sequencing Center for Infectious Disease"/>
            <person name="Wu L."/>
            <person name="Ma J."/>
        </authorList>
    </citation>
    <scope>NUCLEOTIDE SEQUENCE [LARGE SCALE GENOMIC DNA]</scope>
    <source>
        <strain evidence="4">JCM 17111</strain>
    </source>
</reference>
<accession>A0ABP6XTS2</accession>
<keyword evidence="4" id="KW-1185">Reference proteome</keyword>
<gene>
    <name evidence="3" type="ORF">GCM10022395_21630</name>
</gene>
<dbReference type="Pfam" id="PF00535">
    <property type="entry name" value="Glycos_transf_2"/>
    <property type="match status" value="1"/>
</dbReference>
<dbReference type="SUPFAM" id="SSF53448">
    <property type="entry name" value="Nucleotide-diphospho-sugar transferases"/>
    <property type="match status" value="1"/>
</dbReference>
<organism evidence="3 4">
    <name type="scientific">Snuella lapsa</name>
    <dbReference type="NCBI Taxonomy" id="870481"/>
    <lineage>
        <taxon>Bacteria</taxon>
        <taxon>Pseudomonadati</taxon>
        <taxon>Bacteroidota</taxon>
        <taxon>Flavobacteriia</taxon>
        <taxon>Flavobacteriales</taxon>
        <taxon>Flavobacteriaceae</taxon>
        <taxon>Snuella</taxon>
    </lineage>
</organism>
<dbReference type="Proteomes" id="UP001500954">
    <property type="component" value="Unassembled WGS sequence"/>
</dbReference>
<evidence type="ECO:0000313" key="3">
    <source>
        <dbReference type="EMBL" id="GAA3571914.1"/>
    </source>
</evidence>
<keyword evidence="1" id="KW-0812">Transmembrane</keyword>
<dbReference type="Gene3D" id="3.90.550.10">
    <property type="entry name" value="Spore Coat Polysaccharide Biosynthesis Protein SpsA, Chain A"/>
    <property type="match status" value="1"/>
</dbReference>
<evidence type="ECO:0000313" key="4">
    <source>
        <dbReference type="Proteomes" id="UP001500954"/>
    </source>
</evidence>
<dbReference type="InterPro" id="IPR001173">
    <property type="entry name" value="Glyco_trans_2-like"/>
</dbReference>
<evidence type="ECO:0000259" key="2">
    <source>
        <dbReference type="Pfam" id="PF00535"/>
    </source>
</evidence>
<sequence>MNEIPLISIIIPTYNRAHLIGETLDSILVQTYMCWECLIIDDGSTDNTDVVISNYCKVDSRVKYYKRPQNRRKGANACRNYGLELSQGDFINWFDSDDVMFPNFIEEKVKSLLKNPLSDFVVTRGINFHENGETNDISVRNNATKKLDHNNFVLFEVFWVTPDFLVKKERIGLVRFDEEIKSGQEYNFFIKVLAASSLKGVFVDRVLFKRRLHKESIQGKFNGDDDTFCFDQYMLYKNTFLAVRDYLNEEAKAYMFRRIASRTFELKRRKLKTPKLLTILKLFKREKGWTKTLLFVVSLFFGYYFGKGFILMDKARS</sequence>
<dbReference type="InterPro" id="IPR050834">
    <property type="entry name" value="Glycosyltransf_2"/>
</dbReference>
<name>A0ABP6XTS2_9FLAO</name>
<evidence type="ECO:0000256" key="1">
    <source>
        <dbReference type="SAM" id="Phobius"/>
    </source>
</evidence>
<dbReference type="InterPro" id="IPR029044">
    <property type="entry name" value="Nucleotide-diphossugar_trans"/>
</dbReference>